<protein>
    <submittedName>
        <fullName evidence="10">Rho guanine nucleotide exchange factor 4 isoform X4</fullName>
    </submittedName>
</protein>
<feature type="domain" description="PH" evidence="8">
    <location>
        <begin position="2165"/>
        <end position="2272"/>
    </location>
</feature>
<feature type="region of interest" description="Disordered" evidence="6">
    <location>
        <begin position="1458"/>
        <end position="1638"/>
    </location>
</feature>
<evidence type="ECO:0000256" key="1">
    <source>
        <dbReference type="ARBA" id="ARBA00004496"/>
    </source>
</evidence>
<dbReference type="InterPro" id="IPR035899">
    <property type="entry name" value="DBL_dom_sf"/>
</dbReference>
<dbReference type="SMART" id="SM00233">
    <property type="entry name" value="PH"/>
    <property type="match status" value="1"/>
</dbReference>
<dbReference type="Gene3D" id="1.20.900.10">
    <property type="entry name" value="Dbl homology (DH) domain"/>
    <property type="match status" value="1"/>
</dbReference>
<evidence type="ECO:0000256" key="5">
    <source>
        <dbReference type="PROSITE-ProRule" id="PRU00192"/>
    </source>
</evidence>
<dbReference type="InterPro" id="IPR055251">
    <property type="entry name" value="SOS1_NGEF_PH"/>
</dbReference>
<feature type="domain" description="SH3" evidence="7">
    <location>
        <begin position="1854"/>
        <end position="1913"/>
    </location>
</feature>
<comment type="caution">
    <text evidence="10">The sequence shown here is derived from an EMBL/GenBank/DDBJ whole genome shotgun (WGS) entry which is preliminary data.</text>
</comment>
<dbReference type="InterPro" id="IPR001849">
    <property type="entry name" value="PH_domain"/>
</dbReference>
<feature type="region of interest" description="Disordered" evidence="6">
    <location>
        <begin position="1739"/>
        <end position="1773"/>
    </location>
</feature>
<dbReference type="PANTHER" id="PTHR47544">
    <property type="entry name" value="RHO GUANINE NUCLEOTIDE EXCHANGE FACTOR 4"/>
    <property type="match status" value="1"/>
</dbReference>
<feature type="region of interest" description="Disordered" evidence="6">
    <location>
        <begin position="1"/>
        <end position="25"/>
    </location>
</feature>
<dbReference type="PROSITE" id="PS00741">
    <property type="entry name" value="DH_1"/>
    <property type="match status" value="1"/>
</dbReference>
<evidence type="ECO:0000313" key="11">
    <source>
        <dbReference type="Proteomes" id="UP001205998"/>
    </source>
</evidence>
<dbReference type="FunFam" id="1.20.900.10:FF:000002">
    <property type="entry name" value="Rho guanine nucleotide exchange factor 9"/>
    <property type="match status" value="1"/>
</dbReference>
<feature type="compositionally biased region" description="Polar residues" evidence="6">
    <location>
        <begin position="1601"/>
        <end position="1612"/>
    </location>
</feature>
<dbReference type="Pfam" id="PF22697">
    <property type="entry name" value="SOS1_NGEF_PH"/>
    <property type="match status" value="1"/>
</dbReference>
<feature type="compositionally biased region" description="Basic and acidic residues" evidence="6">
    <location>
        <begin position="486"/>
        <end position="497"/>
    </location>
</feature>
<feature type="compositionally biased region" description="Polar residues" evidence="6">
    <location>
        <begin position="1571"/>
        <end position="1584"/>
    </location>
</feature>
<accession>A0AAD5A6V0</accession>
<feature type="region of interest" description="Disordered" evidence="6">
    <location>
        <begin position="1150"/>
        <end position="1216"/>
    </location>
</feature>
<evidence type="ECO:0000259" key="8">
    <source>
        <dbReference type="PROSITE" id="PS50003"/>
    </source>
</evidence>
<dbReference type="Gene3D" id="2.30.29.30">
    <property type="entry name" value="Pleckstrin-homology domain (PH domain)/Phosphotyrosine-binding domain (PTB)"/>
    <property type="match status" value="1"/>
</dbReference>
<feature type="compositionally biased region" description="Polar residues" evidence="6">
    <location>
        <begin position="1203"/>
        <end position="1216"/>
    </location>
</feature>
<feature type="compositionally biased region" description="Polar residues" evidence="6">
    <location>
        <begin position="1180"/>
        <end position="1195"/>
    </location>
</feature>
<keyword evidence="3" id="KW-0963">Cytoplasm</keyword>
<dbReference type="CDD" id="cd00160">
    <property type="entry name" value="RhoGEF"/>
    <property type="match status" value="1"/>
</dbReference>
<dbReference type="CDD" id="cd11973">
    <property type="entry name" value="SH3_ASEF"/>
    <property type="match status" value="1"/>
</dbReference>
<dbReference type="InterPro" id="IPR011993">
    <property type="entry name" value="PH-like_dom_sf"/>
</dbReference>
<feature type="compositionally biased region" description="Low complexity" evidence="6">
    <location>
        <begin position="1613"/>
        <end position="1635"/>
    </location>
</feature>
<comment type="subcellular location">
    <subcellularLocation>
        <location evidence="1">Cytoplasm</location>
    </subcellularLocation>
</comment>
<dbReference type="SUPFAM" id="SSF50729">
    <property type="entry name" value="PH domain-like"/>
    <property type="match status" value="1"/>
</dbReference>
<dbReference type="InterPro" id="IPR000219">
    <property type="entry name" value="DH_dom"/>
</dbReference>
<evidence type="ECO:0000256" key="6">
    <source>
        <dbReference type="SAM" id="MobiDB-lite"/>
    </source>
</evidence>
<evidence type="ECO:0000256" key="2">
    <source>
        <dbReference type="ARBA" id="ARBA00022443"/>
    </source>
</evidence>
<dbReference type="PANTHER" id="PTHR47544:SF3">
    <property type="entry name" value="RHO GUANINE NUCLEOTIDE EXCHANGE FACTOR 4 ISOFORM X1"/>
    <property type="match status" value="1"/>
</dbReference>
<dbReference type="SUPFAM" id="SSF50044">
    <property type="entry name" value="SH3-domain"/>
    <property type="match status" value="1"/>
</dbReference>
<feature type="region of interest" description="Disordered" evidence="6">
    <location>
        <begin position="1235"/>
        <end position="1261"/>
    </location>
</feature>
<dbReference type="SMART" id="SM00326">
    <property type="entry name" value="SH3"/>
    <property type="match status" value="1"/>
</dbReference>
<dbReference type="PROSITE" id="PS50002">
    <property type="entry name" value="SH3"/>
    <property type="match status" value="1"/>
</dbReference>
<feature type="compositionally biased region" description="Low complexity" evidence="6">
    <location>
        <begin position="1743"/>
        <end position="1773"/>
    </location>
</feature>
<evidence type="ECO:0000259" key="7">
    <source>
        <dbReference type="PROSITE" id="PS50002"/>
    </source>
</evidence>
<evidence type="ECO:0000256" key="3">
    <source>
        <dbReference type="ARBA" id="ARBA00022490"/>
    </source>
</evidence>
<dbReference type="Gene3D" id="2.30.30.40">
    <property type="entry name" value="SH3 Domains"/>
    <property type="match status" value="1"/>
</dbReference>
<dbReference type="GO" id="GO:0005085">
    <property type="term" value="F:guanyl-nucleotide exchange factor activity"/>
    <property type="evidence" value="ECO:0007669"/>
    <property type="project" value="UniProtKB-KW"/>
</dbReference>
<dbReference type="InterPro" id="IPR001452">
    <property type="entry name" value="SH3_domain"/>
</dbReference>
<dbReference type="GO" id="GO:0035556">
    <property type="term" value="P:intracellular signal transduction"/>
    <property type="evidence" value="ECO:0007669"/>
    <property type="project" value="InterPro"/>
</dbReference>
<evidence type="ECO:0000313" key="10">
    <source>
        <dbReference type="EMBL" id="KAI5611104.1"/>
    </source>
</evidence>
<dbReference type="EMBL" id="MU568337">
    <property type="protein sequence ID" value="KAI5611104.1"/>
    <property type="molecule type" value="Genomic_DNA"/>
</dbReference>
<feature type="compositionally biased region" description="Basic and acidic residues" evidence="6">
    <location>
        <begin position="1"/>
        <end position="18"/>
    </location>
</feature>
<feature type="domain" description="DH" evidence="9">
    <location>
        <begin position="1950"/>
        <end position="2134"/>
    </location>
</feature>
<dbReference type="Pfam" id="PF00018">
    <property type="entry name" value="SH3_1"/>
    <property type="match status" value="1"/>
</dbReference>
<feature type="region of interest" description="Disordered" evidence="6">
    <location>
        <begin position="1314"/>
        <end position="1339"/>
    </location>
</feature>
<dbReference type="Proteomes" id="UP001205998">
    <property type="component" value="Unassembled WGS sequence"/>
</dbReference>
<dbReference type="PROSITE" id="PS50010">
    <property type="entry name" value="DH_2"/>
    <property type="match status" value="1"/>
</dbReference>
<evidence type="ECO:0000259" key="9">
    <source>
        <dbReference type="PROSITE" id="PS50010"/>
    </source>
</evidence>
<dbReference type="Pfam" id="PF00621">
    <property type="entry name" value="RhoGEF"/>
    <property type="match status" value="1"/>
</dbReference>
<proteinExistence type="predicted"/>
<feature type="region of interest" description="Disordered" evidence="6">
    <location>
        <begin position="478"/>
        <end position="503"/>
    </location>
</feature>
<feature type="region of interest" description="Disordered" evidence="6">
    <location>
        <begin position="167"/>
        <end position="195"/>
    </location>
</feature>
<dbReference type="SUPFAM" id="SSF48065">
    <property type="entry name" value="DBL homology domain (DH-domain)"/>
    <property type="match status" value="1"/>
</dbReference>
<evidence type="ECO:0000256" key="4">
    <source>
        <dbReference type="ARBA" id="ARBA00022658"/>
    </source>
</evidence>
<sequence>MEREAQERAEEDVDRGLGEDGGNEEELETYTRAKFTLWAYIICWTALRLLIQHYICTKLQLHECVRGSRTPGLLNSPASVPDCTDTLVAQRVESSGTSSERSGAPRSSMKHILVLCFMELAWSGNRFVSPSSSEGKMSCAHIRDILHNSSRKKCVRLEKVQEALEAKNDTGGAEQTKCELKSSPRGRRKQESHFSHETWNNERFSALSEVEHLYPGLNFQNRPEETLYEVQGEGKNACSREQEIQHTNTLDANEKELNHHHINTHCEKPTEETQERLSVSTDGLNTNKLNITFDQGTRELRPQDTEKRNLSGKHCAGTDNEERTWSKRIEENDGNILEDCEPHDGTQHLPEIHCEQTGLEVRTCSQTDLSYLNGYDKHNFTNTSICSAETHKDIHSIKHTHSDRLHIAQDKQKIHSSDCREVRIRYTGALSCCQDSDLQNLDIHCPERFINTQQTTCFQEKHDTSGCGNTQHKASPSQDEACDALHSSEHATHENKKPSGLKGNKRLNTAVHCKDALIVFKNSIVEITPSKGVGEHISTHLNTCDGNTQSRETPCGSGIHSLHLETESVNCQQATGEAETQDLESRVSFCSKDCENVDEVFWLNSRSKNKKSTLSYTGGFVAKEDQRNCTEEKVWEDSSFPHTLLPPCSSVARLAEDITLLRVQNEYKDGNSHSPEFLITSGNCLDASRYPFFTDGKANDRSQELPKCEEEECLDLKHGQSIDHELQPPIPSLESDSSEISSNPVKTEATLVAIFQPTHKHKRCVHALKNHTLSIDLKQKKGISAPEENVSVIPFSRTSPIKTAEVSKASFVEKDNLHPDQIKPFWNFPGYRNTALDNSAEIKKAVYNPWLEPFSDGPESDSEDSDRASSFALTFDHNEEALQQGLANINGLRKHSDILFPVDWSSGDSAVSGLGEDLEIISSDLYSSHVESLEQTTEKEYLENDTCLKLECNLARNEDKLHNDHKCHIDPCFAQSVSHRLGPPTQSGQCKDIDHIHTSHCGCFQETDSGSISSQSHRPGIDAVTFSSGYLETQNSYKQDKQKEFPSSTQLKVHNGIRSLGDKEDSTLTLSGGKTIRYTQSDALITSRSLETIPETDCSLDNLPNSNDDTFLADKKTETEKFEREKIKSPESEQEILGVASCEHRLSVCKGMSEDQPSSAPSDHNEDKSLHNNEAKSIKCLSTGSLEQDTSSINSEDQEEQRSSLSDPTLKLQQAKTKVKPCKFSVFSKMPSFRRGKGMVRDERVSKSDISPQDSQDRGDSLLFYSGQLSQDAVRDPDNSDDDVFYKIEAGNKQPGLQVDTEGEEEEEVFNQVQGTGNMEGLEMPQLKQSTGTECTSCRRSKSTEGLSFRLRFAQAHKSLSSFFESRFIDKYIECPESEDTRTKLSWRKQKRVKEVDLLRRTMSVPDTDKDGNKAIQCHTDPLSKRGFLRDGASLQDSKSNGRNRRCLSINFIDSSVASPTTDPGPISPMIPLASQLASSCSKMPQGSSDNPESPVRPMSPKPSSPRSAGQKQRFRYPSTRTNTLSLVILGQSVSISDPPERPRSLKPKMGRQGSLSPQGTSIHLEDGSRDSPSPISINSSMTDNDLEPSISLKVSPGSPNPSSLSMVTNMADSSPDGSSSSRTRSGTSISTGPTLPMQYGLQRHCFRDDLWIEEEKKRQRRLTRITPKRGPYLLQELEEGRTRLSLCALKVLPGMPLRSLSFSHSTPIGLDCLDWRRRMSSPAYRGVRLYTAMRTQQGGAEGSVPLPGGSCGSSSGSSGLSPSSDSDASLGPGTYTGYGGTLRGILSRYWSLESLHSTTAVIVPDGAPEKLGLGDEAGSDEDLYEELRSTGHRFPHPGGAGEQLAINELISDGSVVYAEALWDHVTMDDQELGFKAGDVIEVVDATNKEWWWGRILDSEGWFPASFVRLRVNQDEPMEDYLAQLEEAQEEQSSGVGLLLGPGLPCKEQMRTNVINEIMSTERDYIKHLKDICEGYIKQCRKRMDMFTEEQLCTIFGNIEDIYRFQKKFLKCLEKRFNKDEPHLSEIGSCFLEHQTDFQIYSEYCNNHPNACVQLSKLMKLNKYVFFFEACRLLQKMIDISLDGFLLTPVQKICKYPLQLAELLKYTNPQHRDYKDVEAALNGMKNVARLINERKRRLENVDKIAQWQSAIEYWEGEDILSRSSDLIYSGELTKISPPHAKSQQRMFFLFNHQMVHCKKDLLRRDILYYKGRMDMDQMEVLDVEDGKDRDLNVSVKNAVKLRSLAGDEVHLLCAKKPEQKQRWLRAFRDEREQVQHDRETGFSITEVQKKQAMLNACKSHPAGKPKAVTRPYYDFLLRQKHPNLPTSLPQQQVFMLAEPKRKSSNFWHNIGRLTPFKK</sequence>
<feature type="compositionally biased region" description="Polar residues" evidence="6">
    <location>
        <begin position="1476"/>
        <end position="1492"/>
    </location>
</feature>
<feature type="compositionally biased region" description="Basic and acidic residues" evidence="6">
    <location>
        <begin position="1163"/>
        <end position="1177"/>
    </location>
</feature>
<dbReference type="InterPro" id="IPR036028">
    <property type="entry name" value="SH3-like_dom_sf"/>
</dbReference>
<organism evidence="10 11">
    <name type="scientific">Silurus asotus</name>
    <name type="common">Amur catfish</name>
    <name type="synonym">Parasilurus asotus</name>
    <dbReference type="NCBI Taxonomy" id="30991"/>
    <lineage>
        <taxon>Eukaryota</taxon>
        <taxon>Metazoa</taxon>
        <taxon>Chordata</taxon>
        <taxon>Craniata</taxon>
        <taxon>Vertebrata</taxon>
        <taxon>Euteleostomi</taxon>
        <taxon>Actinopterygii</taxon>
        <taxon>Neopterygii</taxon>
        <taxon>Teleostei</taxon>
        <taxon>Ostariophysi</taxon>
        <taxon>Siluriformes</taxon>
        <taxon>Siluridae</taxon>
        <taxon>Silurus</taxon>
    </lineage>
</organism>
<keyword evidence="2 5" id="KW-0728">SH3 domain</keyword>
<dbReference type="GO" id="GO:0005737">
    <property type="term" value="C:cytoplasm"/>
    <property type="evidence" value="ECO:0007669"/>
    <property type="project" value="UniProtKB-SubCell"/>
</dbReference>
<gene>
    <name evidence="10" type="ORF">C0J50_0010</name>
</gene>
<keyword evidence="11" id="KW-1185">Reference proteome</keyword>
<dbReference type="SMART" id="SM00325">
    <property type="entry name" value="RhoGEF"/>
    <property type="match status" value="1"/>
</dbReference>
<feature type="compositionally biased region" description="Polar residues" evidence="6">
    <location>
        <begin position="1327"/>
        <end position="1338"/>
    </location>
</feature>
<feature type="compositionally biased region" description="Polar residues" evidence="6">
    <location>
        <begin position="1519"/>
        <end position="1536"/>
    </location>
</feature>
<reference evidence="10" key="1">
    <citation type="submission" date="2018-07" db="EMBL/GenBank/DDBJ databases">
        <title>Comparative genomics of catfishes provides insights into carnivory and benthic adaptation.</title>
        <authorList>
            <person name="Zhang Y."/>
            <person name="Wang D."/>
            <person name="Peng Z."/>
            <person name="Zheng S."/>
            <person name="Shao F."/>
            <person name="Tao W."/>
        </authorList>
    </citation>
    <scope>NUCLEOTIDE SEQUENCE</scope>
    <source>
        <strain evidence="10">Chongqing</strain>
    </source>
</reference>
<name>A0AAD5A6V0_SILAS</name>
<dbReference type="CDD" id="cd01224">
    <property type="entry name" value="PH_Collybistin_ASEF"/>
    <property type="match status" value="1"/>
</dbReference>
<dbReference type="PROSITE" id="PS50003">
    <property type="entry name" value="PH_DOMAIN"/>
    <property type="match status" value="1"/>
</dbReference>
<dbReference type="InterPro" id="IPR001331">
    <property type="entry name" value="GDS_CDC24_CS"/>
</dbReference>
<keyword evidence="4" id="KW-0344">Guanine-nucleotide releasing factor</keyword>